<reference evidence="1" key="1">
    <citation type="journal article" date="2021" name="Microorganisms">
        <title>Phylogenomic Reconstruction and Metabolic Potential of the Genus Aminobacter.</title>
        <authorList>
            <person name="Artuso I."/>
            <person name="Turrini P."/>
            <person name="Pirolo M."/>
            <person name="Lugli G.A."/>
            <person name="Ventura M."/>
            <person name="Visca P."/>
        </authorList>
    </citation>
    <scope>NUCLEOTIDE SEQUENCE</scope>
    <source>
        <strain evidence="1">LMG 26462</strain>
    </source>
</reference>
<comment type="caution">
    <text evidence="1">The sequence shown here is derived from an EMBL/GenBank/DDBJ whole genome shotgun (WGS) entry which is preliminary data.</text>
</comment>
<proteinExistence type="predicted"/>
<dbReference type="EMBL" id="JAFLWW010000004">
    <property type="protein sequence ID" value="MBT1157131.1"/>
    <property type="molecule type" value="Genomic_DNA"/>
</dbReference>
<evidence type="ECO:0000313" key="2">
    <source>
        <dbReference type="Proteomes" id="UP001138921"/>
    </source>
</evidence>
<accession>A0A9X1AC16</accession>
<keyword evidence="2" id="KW-1185">Reference proteome</keyword>
<name>A0A9X1AC16_9HYPH</name>
<protein>
    <submittedName>
        <fullName evidence="1">Uncharacterized protein</fullName>
    </submittedName>
</protein>
<dbReference type="RefSeq" id="WP_214391070.1">
    <property type="nucleotide sequence ID" value="NZ_JAFLWW010000004.1"/>
</dbReference>
<dbReference type="Proteomes" id="UP001138921">
    <property type="component" value="Unassembled WGS sequence"/>
</dbReference>
<reference evidence="1" key="2">
    <citation type="submission" date="2021-03" db="EMBL/GenBank/DDBJ databases">
        <authorList>
            <person name="Artuso I."/>
            <person name="Turrini P."/>
            <person name="Pirolo M."/>
            <person name="Lugli G.A."/>
            <person name="Ventura M."/>
            <person name="Visca P."/>
        </authorList>
    </citation>
    <scope>NUCLEOTIDE SEQUENCE</scope>
    <source>
        <strain evidence="1">LMG 26462</strain>
    </source>
</reference>
<dbReference type="AlphaFoldDB" id="A0A9X1AC16"/>
<gene>
    <name evidence="1" type="ORF">J1C56_16165</name>
</gene>
<sequence length="76" mass="8151">MIWHGMLNLQTAGTQSPVADLHTHMVTIDTDRDVSGCTPSLESRAQTSWSGPLVSITALPRDGYAIADISQKSKSP</sequence>
<evidence type="ECO:0000313" key="1">
    <source>
        <dbReference type="EMBL" id="MBT1157131.1"/>
    </source>
</evidence>
<organism evidence="1 2">
    <name type="scientific">Aminobacter anthyllidis</name>
    <dbReference type="NCBI Taxonomy" id="1035067"/>
    <lineage>
        <taxon>Bacteria</taxon>
        <taxon>Pseudomonadati</taxon>
        <taxon>Pseudomonadota</taxon>
        <taxon>Alphaproteobacteria</taxon>
        <taxon>Hyphomicrobiales</taxon>
        <taxon>Phyllobacteriaceae</taxon>
        <taxon>Aminobacter</taxon>
    </lineage>
</organism>